<proteinExistence type="predicted"/>
<evidence type="ECO:0000256" key="1">
    <source>
        <dbReference type="SAM" id="Phobius"/>
    </source>
</evidence>
<evidence type="ECO:0000259" key="2">
    <source>
        <dbReference type="Pfam" id="PF13400"/>
    </source>
</evidence>
<keyword evidence="1" id="KW-1133">Transmembrane helix</keyword>
<protein>
    <submittedName>
        <fullName evidence="3">Tad domain-containing protein</fullName>
    </submittedName>
</protein>
<dbReference type="InterPro" id="IPR028087">
    <property type="entry name" value="Tad_N"/>
</dbReference>
<dbReference type="Pfam" id="PF13400">
    <property type="entry name" value="Tad"/>
    <property type="match status" value="1"/>
</dbReference>
<evidence type="ECO:0000313" key="3">
    <source>
        <dbReference type="EMBL" id="QZD89604.1"/>
    </source>
</evidence>
<keyword evidence="1" id="KW-0472">Membrane</keyword>
<sequence length="527" mass="55943">MKRLKADTSGNALMLVAMGAPVLFGSAGLGVDMAQYYLWKREIQYAVDQGALAGAWARGNGDTGYQYKTRARQDFYINLSETKDYLLTHRIELKDLDGTDDSVYMHATVSAKLPFTNVVIGEGMTIAVQAQAVWETSPQYTACLYSLDPTSPKTMWFHGDPTVDAACGVGARSTADGAIVTDGGGDPQNINWVVAGGTIDDSADAFANSQVIENYDDMLDPWEGLSPPTPSTNANNGTLDCGSKNAPTWTADVTQTDKVSYKYYRGKNKNAAKDAGAITYNGDGSIPPSETTYETIQDAEFTRKPLDYTGPAVTTSLTQIAGSGPDKIFIEKITVSTYVYTDLVDLTGAEVAIGPATYTGFNVTCDTILAPGVYTINGGVFKVNAGVNLIGTGVMFVLTNGAQLDINGTGHVYLTPMDQQQLVTLAEVSAEDAAKMENMLIFEDPTSPGSQSSKITGGSAFDLNGIVYMPNSSVTMAGNMTATAECLMIASKTLKIGGTADLTTLCPVGRTHDVVVGEGRTRVRLVL</sequence>
<organism evidence="3 4">
    <name type="scientific">Qipengyuania aurantiaca</name>
    <dbReference type="NCBI Taxonomy" id="2867233"/>
    <lineage>
        <taxon>Bacteria</taxon>
        <taxon>Pseudomonadati</taxon>
        <taxon>Pseudomonadota</taxon>
        <taxon>Alphaproteobacteria</taxon>
        <taxon>Sphingomonadales</taxon>
        <taxon>Erythrobacteraceae</taxon>
        <taxon>Qipengyuania</taxon>
    </lineage>
</organism>
<dbReference type="Proteomes" id="UP000824281">
    <property type="component" value="Chromosome"/>
</dbReference>
<reference evidence="3 4" key="1">
    <citation type="submission" date="2021-08" db="EMBL/GenBank/DDBJ databases">
        <title>Comparative Genomics Analysis of the Genus Qipengyuania Reveals Extensive Genetic Diversity and Metabolic Versatility, Including the Description of Fifteen Novel Species.</title>
        <authorList>
            <person name="Liu Y."/>
        </authorList>
    </citation>
    <scope>NUCLEOTIDE SEQUENCE [LARGE SCALE GENOMIC DNA]</scope>
    <source>
        <strain evidence="3 4">1NDH13</strain>
    </source>
</reference>
<gene>
    <name evidence="3" type="ORF">K3148_12475</name>
</gene>
<evidence type="ECO:0000313" key="4">
    <source>
        <dbReference type="Proteomes" id="UP000824281"/>
    </source>
</evidence>
<accession>A0ABX8ZKY1</accession>
<dbReference type="EMBL" id="CP081295">
    <property type="protein sequence ID" value="QZD89604.1"/>
    <property type="molecule type" value="Genomic_DNA"/>
</dbReference>
<feature type="transmembrane region" description="Helical" evidence="1">
    <location>
        <begin position="12"/>
        <end position="39"/>
    </location>
</feature>
<name>A0ABX8ZKY1_9SPHN</name>
<feature type="domain" description="Putative Flp pilus-assembly TadG-like N-terminal" evidence="2">
    <location>
        <begin position="10"/>
        <end position="57"/>
    </location>
</feature>
<keyword evidence="4" id="KW-1185">Reference proteome</keyword>
<keyword evidence="1" id="KW-0812">Transmembrane</keyword>
<dbReference type="RefSeq" id="WP_221425085.1">
    <property type="nucleotide sequence ID" value="NZ_CP081295.1"/>
</dbReference>